<protein>
    <submittedName>
        <fullName evidence="1">Uncharacterized protein</fullName>
    </submittedName>
</protein>
<accession>A0A926FN84</accession>
<gene>
    <name evidence="1" type="ORF">H2136_00380</name>
</gene>
<sequence length="84" mass="9531">MRLLLLINSNNKRELIGMKAGLTEIGSAGLFHEYLQTLGINKPPLTSIDKRWEYTRNERLVAAIQIEASGQARFYLDARQISVN</sequence>
<name>A0A926FN84_AERHY</name>
<reference evidence="1" key="1">
    <citation type="submission" date="2020-07" db="EMBL/GenBank/DDBJ databases">
        <title>Carbapenem Resistant Aeromonas hydrophila Carrying blacphA7 Isolated from Two Solid Organ Transplant Patients.</title>
        <authorList>
            <person name="Hilt E."/>
            <person name="Fitzwater S.P."/>
            <person name="Ward K."/>
            <person name="De St Maurice A."/>
            <person name="Chandrasekaran S."/>
            <person name="Garner O.B."/>
            <person name="Yang S."/>
        </authorList>
    </citation>
    <scope>NUCLEOTIDE SEQUENCE</scope>
    <source>
        <strain evidence="1">B-1</strain>
    </source>
</reference>
<organism evidence="1">
    <name type="scientific">Aeromonas hydrophila</name>
    <dbReference type="NCBI Taxonomy" id="644"/>
    <lineage>
        <taxon>Bacteria</taxon>
        <taxon>Pseudomonadati</taxon>
        <taxon>Pseudomonadota</taxon>
        <taxon>Gammaproteobacteria</taxon>
        <taxon>Aeromonadales</taxon>
        <taxon>Aeromonadaceae</taxon>
        <taxon>Aeromonas</taxon>
    </lineage>
</organism>
<proteinExistence type="predicted"/>
<comment type="caution">
    <text evidence="1">The sequence shown here is derived from an EMBL/GenBank/DDBJ whole genome shotgun (WGS) entry which is preliminary data.</text>
</comment>
<evidence type="ECO:0000313" key="1">
    <source>
        <dbReference type="EMBL" id="MBC8673720.1"/>
    </source>
</evidence>
<dbReference type="AlphaFoldDB" id="A0A926FN84"/>
<dbReference type="EMBL" id="JACLAN010000001">
    <property type="protein sequence ID" value="MBC8673720.1"/>
    <property type="molecule type" value="Genomic_DNA"/>
</dbReference>